<name>A0A2L0F7R9_SORCE</name>
<dbReference type="EMBL" id="CP012673">
    <property type="protein sequence ID" value="AUX47583.1"/>
    <property type="molecule type" value="Genomic_DNA"/>
</dbReference>
<evidence type="ECO:0000313" key="1">
    <source>
        <dbReference type="EMBL" id="AUX47583.1"/>
    </source>
</evidence>
<gene>
    <name evidence="1" type="ORF">SOCE26_091050</name>
</gene>
<evidence type="ECO:0008006" key="3">
    <source>
        <dbReference type="Google" id="ProtNLM"/>
    </source>
</evidence>
<reference evidence="1 2" key="1">
    <citation type="submission" date="2015-09" db="EMBL/GenBank/DDBJ databases">
        <title>Sorangium comparison.</title>
        <authorList>
            <person name="Zaburannyi N."/>
            <person name="Bunk B."/>
            <person name="Overmann J."/>
            <person name="Mueller R."/>
        </authorList>
    </citation>
    <scope>NUCLEOTIDE SEQUENCE [LARGE SCALE GENOMIC DNA]</scope>
    <source>
        <strain evidence="1 2">So ce26</strain>
    </source>
</reference>
<evidence type="ECO:0000313" key="2">
    <source>
        <dbReference type="Proteomes" id="UP000238348"/>
    </source>
</evidence>
<sequence length="107" mass="12050">MELSFANRSLREICEKQTVAVSQLGSAVAGKLRRRLADLRAAANVKELVAGRPRQIGNGRHMSISLGDDYLLVFCVNHQKVPMLDVSNVDWAKVDRVQILRIERNHE</sequence>
<accession>A0A2L0F7R9</accession>
<protein>
    <recommendedName>
        <fullName evidence="3">Killer suppression protein HigA</fullName>
    </recommendedName>
</protein>
<dbReference type="Gene3D" id="3.30.2310.20">
    <property type="entry name" value="RelE-like"/>
    <property type="match status" value="1"/>
</dbReference>
<dbReference type="Proteomes" id="UP000238348">
    <property type="component" value="Chromosome"/>
</dbReference>
<organism evidence="1 2">
    <name type="scientific">Sorangium cellulosum</name>
    <name type="common">Polyangium cellulosum</name>
    <dbReference type="NCBI Taxonomy" id="56"/>
    <lineage>
        <taxon>Bacteria</taxon>
        <taxon>Pseudomonadati</taxon>
        <taxon>Myxococcota</taxon>
        <taxon>Polyangia</taxon>
        <taxon>Polyangiales</taxon>
        <taxon>Polyangiaceae</taxon>
        <taxon>Sorangium</taxon>
    </lineage>
</organism>
<proteinExistence type="predicted"/>
<dbReference type="AlphaFoldDB" id="A0A2L0F7R9"/>
<dbReference type="InterPro" id="IPR035093">
    <property type="entry name" value="RelE/ParE_toxin_dom_sf"/>
</dbReference>